<name>A0ABW2UYH9_9BACI</name>
<organism evidence="1 2">
    <name type="scientific">Lentibacillus kimchii</name>
    <dbReference type="NCBI Taxonomy" id="1542911"/>
    <lineage>
        <taxon>Bacteria</taxon>
        <taxon>Bacillati</taxon>
        <taxon>Bacillota</taxon>
        <taxon>Bacilli</taxon>
        <taxon>Bacillales</taxon>
        <taxon>Bacillaceae</taxon>
        <taxon>Lentibacillus</taxon>
    </lineage>
</organism>
<evidence type="ECO:0000313" key="1">
    <source>
        <dbReference type="EMBL" id="MFC7748305.1"/>
    </source>
</evidence>
<accession>A0ABW2UYH9</accession>
<keyword evidence="2" id="KW-1185">Reference proteome</keyword>
<proteinExistence type="predicted"/>
<dbReference type="Proteomes" id="UP001596620">
    <property type="component" value="Unassembled WGS sequence"/>
</dbReference>
<evidence type="ECO:0008006" key="3">
    <source>
        <dbReference type="Google" id="ProtNLM"/>
    </source>
</evidence>
<evidence type="ECO:0000313" key="2">
    <source>
        <dbReference type="Proteomes" id="UP001596620"/>
    </source>
</evidence>
<gene>
    <name evidence="1" type="ORF">ACFQU8_14025</name>
</gene>
<protein>
    <recommendedName>
        <fullName evidence="3">Tail fiber protein</fullName>
    </recommendedName>
</protein>
<comment type="caution">
    <text evidence="1">The sequence shown here is derived from an EMBL/GenBank/DDBJ whole genome shotgun (WGS) entry which is preliminary data.</text>
</comment>
<sequence length="160" mass="18046">MATFKVKELISKLKDGSRAMNTRQPETEDRLSKIENKLDGIVSGDTPATTRLSGSKVVEQLWKEEIVMAGTSKQSNVYMYKDVDEISVSLFEVLETHHSYSLKVDQDTPAGLFNLTNTDHNGFKTTSNRTKVVGDGFRFKVDNKSDGDLKYNVSITMFRR</sequence>
<dbReference type="RefSeq" id="WP_382361621.1">
    <property type="nucleotide sequence ID" value="NZ_JBHTGR010000057.1"/>
</dbReference>
<reference evidence="2" key="1">
    <citation type="journal article" date="2019" name="Int. J. Syst. Evol. Microbiol.">
        <title>The Global Catalogue of Microorganisms (GCM) 10K type strain sequencing project: providing services to taxonomists for standard genome sequencing and annotation.</title>
        <authorList>
            <consortium name="The Broad Institute Genomics Platform"/>
            <consortium name="The Broad Institute Genome Sequencing Center for Infectious Disease"/>
            <person name="Wu L."/>
            <person name="Ma J."/>
        </authorList>
    </citation>
    <scope>NUCLEOTIDE SEQUENCE [LARGE SCALE GENOMIC DNA]</scope>
    <source>
        <strain evidence="2">JCM 30234</strain>
    </source>
</reference>
<dbReference type="EMBL" id="JBHTGR010000057">
    <property type="protein sequence ID" value="MFC7748305.1"/>
    <property type="molecule type" value="Genomic_DNA"/>
</dbReference>